<comment type="caution">
    <text evidence="3">The sequence shown here is derived from an EMBL/GenBank/DDBJ whole genome shotgun (WGS) entry which is preliminary data.</text>
</comment>
<keyword evidence="4" id="KW-1185">Reference proteome</keyword>
<dbReference type="AlphaFoldDB" id="A0A2A9D4J3"/>
<name>A0A2A9D4J3_9MICO</name>
<dbReference type="Proteomes" id="UP000224915">
    <property type="component" value="Unassembled WGS sequence"/>
</dbReference>
<dbReference type="EMBL" id="PDJD01000001">
    <property type="protein sequence ID" value="PFG20769.1"/>
    <property type="molecule type" value="Genomic_DNA"/>
</dbReference>
<evidence type="ECO:0000313" key="3">
    <source>
        <dbReference type="EMBL" id="PFG20769.1"/>
    </source>
</evidence>
<gene>
    <name evidence="3" type="ORF">ATL40_2383</name>
</gene>
<proteinExistence type="predicted"/>
<dbReference type="PANTHER" id="PTHR13696:SF99">
    <property type="entry name" value="COBYRINIC ACID AC-DIAMIDE SYNTHASE"/>
    <property type="match status" value="1"/>
</dbReference>
<dbReference type="OrthoDB" id="128708at2"/>
<feature type="region of interest" description="Disordered" evidence="1">
    <location>
        <begin position="47"/>
        <end position="74"/>
    </location>
</feature>
<sequence length="271" mass="28943">MKIVAVHSVKGGVGKTTTATNLAAAAARDDSRVLLWDLDPQAGATWLLGADGDPTPSSANPKDLRKGKKGAQRPPVREVVIGEGEARRAVVATEHGFDVLPADASNRHLEVALAAAKRTRKRLAEAVSPLAKHYDLVVLDSPPSSSALAASVIRAADLVVLPVPPAGLALRSVEQVRMLLEESKHPPALLAFLTMVDRRKAEHREAVAELPRSIPEMADVVVPSSVAVERMGTQRAPVFAVAPRSPAALAYLRVWDVARLRLAPQVRSKYH</sequence>
<dbReference type="InterPro" id="IPR025669">
    <property type="entry name" value="AAA_dom"/>
</dbReference>
<dbReference type="InterPro" id="IPR050678">
    <property type="entry name" value="DNA_Partitioning_ATPase"/>
</dbReference>
<accession>A0A2A9D4J3</accession>
<reference evidence="3 4" key="1">
    <citation type="submission" date="2017-10" db="EMBL/GenBank/DDBJ databases">
        <title>Sequencing the genomes of 1000 actinobacteria strains.</title>
        <authorList>
            <person name="Klenk H.-P."/>
        </authorList>
    </citation>
    <scope>NUCLEOTIDE SEQUENCE [LARGE SCALE GENOMIC DNA]</scope>
    <source>
        <strain evidence="3 4">DSM 21801</strain>
    </source>
</reference>
<protein>
    <submittedName>
        <fullName evidence="3">Cellulose biosynthesis protein BcsQ</fullName>
    </submittedName>
</protein>
<dbReference type="PANTHER" id="PTHR13696">
    <property type="entry name" value="P-LOOP CONTAINING NUCLEOSIDE TRIPHOSPHATE HYDROLASE"/>
    <property type="match status" value="1"/>
</dbReference>
<dbReference type="Gene3D" id="3.40.50.300">
    <property type="entry name" value="P-loop containing nucleotide triphosphate hydrolases"/>
    <property type="match status" value="1"/>
</dbReference>
<dbReference type="SUPFAM" id="SSF52540">
    <property type="entry name" value="P-loop containing nucleoside triphosphate hydrolases"/>
    <property type="match status" value="1"/>
</dbReference>
<evidence type="ECO:0000313" key="4">
    <source>
        <dbReference type="Proteomes" id="UP000224915"/>
    </source>
</evidence>
<dbReference type="InterPro" id="IPR027417">
    <property type="entry name" value="P-loop_NTPase"/>
</dbReference>
<dbReference type="CDD" id="cd02042">
    <property type="entry name" value="ParAB_family"/>
    <property type="match status" value="1"/>
</dbReference>
<dbReference type="RefSeq" id="WP_098469696.1">
    <property type="nucleotide sequence ID" value="NZ_PDJD01000001.1"/>
</dbReference>
<organism evidence="3 4">
    <name type="scientific">Serinibacter salmoneus</name>
    <dbReference type="NCBI Taxonomy" id="556530"/>
    <lineage>
        <taxon>Bacteria</taxon>
        <taxon>Bacillati</taxon>
        <taxon>Actinomycetota</taxon>
        <taxon>Actinomycetes</taxon>
        <taxon>Micrococcales</taxon>
        <taxon>Beutenbergiaceae</taxon>
        <taxon>Serinibacter</taxon>
    </lineage>
</organism>
<evidence type="ECO:0000259" key="2">
    <source>
        <dbReference type="Pfam" id="PF13614"/>
    </source>
</evidence>
<evidence type="ECO:0000256" key="1">
    <source>
        <dbReference type="SAM" id="MobiDB-lite"/>
    </source>
</evidence>
<feature type="domain" description="AAA" evidence="2">
    <location>
        <begin position="1"/>
        <end position="179"/>
    </location>
</feature>
<dbReference type="Pfam" id="PF13614">
    <property type="entry name" value="AAA_31"/>
    <property type="match status" value="1"/>
</dbReference>